<comment type="cofactor">
    <cofactor evidence="2">
        <name>Mg(2+)</name>
        <dbReference type="ChEBI" id="CHEBI:18420"/>
    </cofactor>
</comment>
<dbReference type="SUPFAM" id="SSF81631">
    <property type="entry name" value="PAP/OAS1 substrate-binding domain"/>
    <property type="match status" value="1"/>
</dbReference>
<evidence type="ECO:0000313" key="11">
    <source>
        <dbReference type="EMBL" id="KAK3213991.1"/>
    </source>
</evidence>
<evidence type="ECO:0000256" key="7">
    <source>
        <dbReference type="ARBA" id="ARBA00022842"/>
    </source>
</evidence>
<dbReference type="InterPro" id="IPR002058">
    <property type="entry name" value="PAP_assoc"/>
</dbReference>
<feature type="compositionally biased region" description="Low complexity" evidence="8">
    <location>
        <begin position="1172"/>
        <end position="1184"/>
    </location>
</feature>
<feature type="compositionally biased region" description="Polar residues" evidence="8">
    <location>
        <begin position="1225"/>
        <end position="1241"/>
    </location>
</feature>
<accession>A0AAN6M466</accession>
<feature type="region of interest" description="Disordered" evidence="8">
    <location>
        <begin position="948"/>
        <end position="984"/>
    </location>
</feature>
<keyword evidence="6" id="KW-0479">Metal-binding</keyword>
<evidence type="ECO:0000256" key="6">
    <source>
        <dbReference type="ARBA" id="ARBA00022723"/>
    </source>
</evidence>
<dbReference type="EMBL" id="WVTA01000004">
    <property type="protein sequence ID" value="KAK3213991.1"/>
    <property type="molecule type" value="Genomic_DNA"/>
</dbReference>
<dbReference type="PANTHER" id="PTHR12271:SF113">
    <property type="entry name" value="POLY(A) RNA POLYMERASE CID11"/>
    <property type="match status" value="1"/>
</dbReference>
<evidence type="ECO:0000256" key="5">
    <source>
        <dbReference type="ARBA" id="ARBA00022679"/>
    </source>
</evidence>
<comment type="similarity">
    <text evidence="3">Belongs to the DNA polymerase type-B-like family.</text>
</comment>
<dbReference type="Proteomes" id="UP001280581">
    <property type="component" value="Unassembled WGS sequence"/>
</dbReference>
<feature type="region of interest" description="Disordered" evidence="8">
    <location>
        <begin position="587"/>
        <end position="668"/>
    </location>
</feature>
<dbReference type="AlphaFoldDB" id="A0AAN6M466"/>
<feature type="compositionally biased region" description="Polar residues" evidence="8">
    <location>
        <begin position="867"/>
        <end position="882"/>
    </location>
</feature>
<feature type="compositionally biased region" description="Polar residues" evidence="8">
    <location>
        <begin position="1130"/>
        <end position="1140"/>
    </location>
</feature>
<dbReference type="InterPro" id="IPR043519">
    <property type="entry name" value="NT_sf"/>
</dbReference>
<evidence type="ECO:0000256" key="8">
    <source>
        <dbReference type="SAM" id="MobiDB-lite"/>
    </source>
</evidence>
<dbReference type="InterPro" id="IPR054708">
    <property type="entry name" value="MTPAP-like_central"/>
</dbReference>
<feature type="compositionally biased region" description="Low complexity" evidence="8">
    <location>
        <begin position="707"/>
        <end position="733"/>
    </location>
</feature>
<evidence type="ECO:0000256" key="4">
    <source>
        <dbReference type="ARBA" id="ARBA00012388"/>
    </source>
</evidence>
<feature type="domain" description="PAP-associated" evidence="9">
    <location>
        <begin position="485"/>
        <end position="545"/>
    </location>
</feature>
<sequence length="1273" mass="140175">MNDTRHAHPQSAYLYDPHLTNIHSAHARIGEKPSARRQDPEGFALKGRYNPAPLSAAAPRDSHPTQLAPQLLLPDNTHVNPSRPYPTVTVSGPPSTAAQAHPPERNTARTNNLNPNREHPNGRRGGPESARSGALSMTSNGVRSMGNKREENTPAARPSRPSIVSQHSNSVPSTPLQNARQYESRSRSPSPSNGLGSHSPRSVSSEANPAIPPTRPGRTIRCKYETSTQFGRRRMPYDSSDILDKAKEEPKKVLDPNEDGKLSGDMRELYDRLQPTKENTERRDQFVTKLQSILETEFPGNEFKVHVFGSSGNQLYTSESDVDVCIQTPMIRLEEMHPLAEALAKHGMEKVVCIPQAKVRIVKVWDPVLKLACDMNVNNTLALENTRMIKLYIQIDDRVRPLAMIIKHWTKQRILNDAALGGTISSYTWICMILNFLQTRNPPILPSLHNLPYRVIDKTTGKPSQSEFADDLDALKGYGKKNTESLGQLLFHFFRHYGHEVDYEKYVVSIRQGRLLTREEKNWHRAGLQKEARNRLCVEEPFNTDRNLGNSADEFAWRGIHLEIRRAFDFLSDGQQLQAACEQFEFPPAPAPEERPRPPKPTAPKVTLAPSVPNNRSGRNSGNHRGGRGNMNNKGGGYGRRASSGASFNRPPFLNSPPVNAMAGQQDYNFPPGLNDRLHDQLVQHYQMLEIQSNSLRQQLVAQQRAQQAHQAQAAHMHAQAMAQAQAQAQQHRGPGSTNASPPKASYMNGGTSPRPAEASMSSNMPQGFLYHYPAFFDPSQGSTNTDGPRTNPSSPSLQHSIPGPRRQPHRPSNASEAGSMRSQSQPARGMPQNAVLAGYPPVPQFFDPSLVAGYPIARSTPDAPGSQLTADPSYGSTTGYTETAGPSEASIPREYVGYYVDEQATPRSLQEYTVPQIPSFNELAQRRRRVSSEITQPLLNTALRRVSRSPSPLGGHVRSYSTNVPVPQGANAEPHKDRIDSTHPVVDAGPVIVNGSFPQQPSETRPRSDTVDSFASVDTASSATHFSDHDPYRMAGLDQRQKSVYEEMQRQRVDGGYGPTFVNGSINGVPPMDMNGLTKVPSGGQRYYPMLPEAWTNYELNNGRRTNQTEDVSPTKTQPTQWRGVPYNNGLTSLDTLNTPRAPPQEIKSATLPLLSPVFETRTPSPTASRQQEAGKGANGAKGQAKEHTQQARRASHSTAQASTTKENKHQSKGGSQSHEKNSKPNANNGSNSNSWQHTNPRNKKKKKGNKSGDSKSSGEPLPANAADRKGG</sequence>
<dbReference type="Pfam" id="PF03828">
    <property type="entry name" value="PAP_assoc"/>
    <property type="match status" value="1"/>
</dbReference>
<feature type="compositionally biased region" description="Basic and acidic residues" evidence="8">
    <location>
        <begin position="29"/>
        <end position="40"/>
    </location>
</feature>
<reference evidence="11 12" key="1">
    <citation type="submission" date="2021-02" db="EMBL/GenBank/DDBJ databases">
        <title>Genome assembly of Pseudopithomyces chartarum.</title>
        <authorList>
            <person name="Jauregui R."/>
            <person name="Singh J."/>
            <person name="Voisey C."/>
        </authorList>
    </citation>
    <scope>NUCLEOTIDE SEQUENCE [LARGE SCALE GENOMIC DNA]</scope>
    <source>
        <strain evidence="11 12">AGR01</strain>
    </source>
</reference>
<feature type="region of interest" description="Disordered" evidence="8">
    <location>
        <begin position="994"/>
        <end position="1013"/>
    </location>
</feature>
<feature type="compositionally biased region" description="Polar residues" evidence="8">
    <location>
        <begin position="811"/>
        <end position="827"/>
    </location>
</feature>
<feature type="compositionally biased region" description="Low complexity" evidence="8">
    <location>
        <begin position="614"/>
        <end position="623"/>
    </location>
</feature>
<dbReference type="PANTHER" id="PTHR12271">
    <property type="entry name" value="POLY A POLYMERASE CID PAP -RELATED"/>
    <property type="match status" value="1"/>
</dbReference>
<comment type="caution">
    <text evidence="11">The sequence shown here is derived from an EMBL/GenBank/DDBJ whole genome shotgun (WGS) entry which is preliminary data.</text>
</comment>
<evidence type="ECO:0000256" key="3">
    <source>
        <dbReference type="ARBA" id="ARBA00008593"/>
    </source>
</evidence>
<dbReference type="GO" id="GO:0031123">
    <property type="term" value="P:RNA 3'-end processing"/>
    <property type="evidence" value="ECO:0007669"/>
    <property type="project" value="TreeGrafter"/>
</dbReference>
<feature type="compositionally biased region" description="Polar residues" evidence="8">
    <location>
        <begin position="1105"/>
        <end position="1122"/>
    </location>
</feature>
<keyword evidence="12" id="KW-1185">Reference proteome</keyword>
<feature type="region of interest" description="Disordered" evidence="8">
    <location>
        <begin position="1105"/>
        <end position="1273"/>
    </location>
</feature>
<dbReference type="SUPFAM" id="SSF81301">
    <property type="entry name" value="Nucleotidyltransferase"/>
    <property type="match status" value="1"/>
</dbReference>
<evidence type="ECO:0000259" key="9">
    <source>
        <dbReference type="Pfam" id="PF03828"/>
    </source>
</evidence>
<gene>
    <name evidence="11" type="ORF">GRF29_28g1698938</name>
</gene>
<evidence type="ECO:0000256" key="2">
    <source>
        <dbReference type="ARBA" id="ARBA00001946"/>
    </source>
</evidence>
<name>A0AAN6M466_9PLEO</name>
<feature type="region of interest" description="Disordered" evidence="8">
    <location>
        <begin position="29"/>
        <end position="240"/>
    </location>
</feature>
<dbReference type="CDD" id="cd05402">
    <property type="entry name" value="NT_PAP_TUTase"/>
    <property type="match status" value="1"/>
</dbReference>
<feature type="region of interest" description="Disordered" evidence="8">
    <location>
        <begin position="858"/>
        <end position="888"/>
    </location>
</feature>
<dbReference type="GO" id="GO:0010605">
    <property type="term" value="P:negative regulation of macromolecule metabolic process"/>
    <property type="evidence" value="ECO:0007669"/>
    <property type="project" value="UniProtKB-ARBA"/>
</dbReference>
<feature type="compositionally biased region" description="Polar residues" evidence="8">
    <location>
        <begin position="780"/>
        <end position="800"/>
    </location>
</feature>
<keyword evidence="7" id="KW-0460">Magnesium</keyword>
<feature type="domain" description="Poly(A) RNA polymerase mitochondrial-like central palm" evidence="10">
    <location>
        <begin position="262"/>
        <end position="394"/>
    </location>
</feature>
<dbReference type="GO" id="GO:1990817">
    <property type="term" value="F:poly(A) RNA polymerase activity"/>
    <property type="evidence" value="ECO:0007669"/>
    <property type="project" value="UniProtKB-EC"/>
</dbReference>
<feature type="compositionally biased region" description="Polar residues" evidence="8">
    <location>
        <begin position="162"/>
        <end position="207"/>
    </location>
</feature>
<proteinExistence type="inferred from homology"/>
<dbReference type="EC" id="2.7.7.19" evidence="4"/>
<evidence type="ECO:0000256" key="1">
    <source>
        <dbReference type="ARBA" id="ARBA00001936"/>
    </source>
</evidence>
<dbReference type="Gene3D" id="3.30.460.10">
    <property type="entry name" value="Beta Polymerase, domain 2"/>
    <property type="match status" value="1"/>
</dbReference>
<dbReference type="Gene3D" id="1.10.1410.10">
    <property type="match status" value="1"/>
</dbReference>
<feature type="compositionally biased region" description="Basic residues" evidence="8">
    <location>
        <begin position="1242"/>
        <end position="1251"/>
    </location>
</feature>
<comment type="cofactor">
    <cofactor evidence="1">
        <name>Mn(2+)</name>
        <dbReference type="ChEBI" id="CHEBI:29035"/>
    </cofactor>
</comment>
<dbReference type="GO" id="GO:0046872">
    <property type="term" value="F:metal ion binding"/>
    <property type="evidence" value="ECO:0007669"/>
    <property type="project" value="UniProtKB-KW"/>
</dbReference>
<evidence type="ECO:0000259" key="10">
    <source>
        <dbReference type="Pfam" id="PF22600"/>
    </source>
</evidence>
<evidence type="ECO:0000313" key="12">
    <source>
        <dbReference type="Proteomes" id="UP001280581"/>
    </source>
</evidence>
<keyword evidence="5" id="KW-0808">Transferase</keyword>
<dbReference type="Pfam" id="PF22600">
    <property type="entry name" value="MTPAP-like_central"/>
    <property type="match status" value="1"/>
</dbReference>
<feature type="region of interest" description="Disordered" evidence="8">
    <location>
        <begin position="707"/>
        <end position="836"/>
    </location>
</feature>
<feature type="compositionally biased region" description="Polar residues" evidence="8">
    <location>
        <begin position="88"/>
        <end position="98"/>
    </location>
</feature>
<protein>
    <recommendedName>
        <fullName evidence="4">polynucleotide adenylyltransferase</fullName>
        <ecNumber evidence="4">2.7.7.19</ecNumber>
    </recommendedName>
</protein>
<organism evidence="11 12">
    <name type="scientific">Pseudopithomyces chartarum</name>
    <dbReference type="NCBI Taxonomy" id="1892770"/>
    <lineage>
        <taxon>Eukaryota</taxon>
        <taxon>Fungi</taxon>
        <taxon>Dikarya</taxon>
        <taxon>Ascomycota</taxon>
        <taxon>Pezizomycotina</taxon>
        <taxon>Dothideomycetes</taxon>
        <taxon>Pleosporomycetidae</taxon>
        <taxon>Pleosporales</taxon>
        <taxon>Massarineae</taxon>
        <taxon>Didymosphaeriaceae</taxon>
        <taxon>Pseudopithomyces</taxon>
    </lineage>
</organism>